<comment type="caution">
    <text evidence="1">The sequence shown here is derived from an EMBL/GenBank/DDBJ whole genome shotgun (WGS) entry which is preliminary data.</text>
</comment>
<evidence type="ECO:0008006" key="3">
    <source>
        <dbReference type="Google" id="ProtNLM"/>
    </source>
</evidence>
<gene>
    <name evidence="1" type="ORF">GWI71_10735</name>
</gene>
<organism evidence="1 2">
    <name type="scientific">Pannonibacter tanglangensis</name>
    <dbReference type="NCBI Taxonomy" id="2750084"/>
    <lineage>
        <taxon>Bacteria</taxon>
        <taxon>Pseudomonadati</taxon>
        <taxon>Pseudomonadota</taxon>
        <taxon>Alphaproteobacteria</taxon>
        <taxon>Hyphomicrobiales</taxon>
        <taxon>Stappiaceae</taxon>
        <taxon>Pannonibacter</taxon>
    </lineage>
</organism>
<dbReference type="RefSeq" id="WP_161676173.1">
    <property type="nucleotide sequence ID" value="NZ_JAABLP010000003.1"/>
</dbReference>
<reference evidence="1 2" key="1">
    <citation type="submission" date="2020-01" db="EMBL/GenBank/DDBJ databases">
        <authorList>
            <person name="Peng S.Y."/>
            <person name="Li J."/>
            <person name="Wang M."/>
            <person name="Wang L."/>
            <person name="Wang C.Q."/>
            <person name="Wang J.R."/>
        </authorList>
    </citation>
    <scope>NUCLEOTIDE SEQUENCE [LARGE SCALE GENOMIC DNA]</scope>
    <source>
        <strain evidence="1 2">XCT-34</strain>
    </source>
</reference>
<proteinExistence type="predicted"/>
<keyword evidence="2" id="KW-1185">Reference proteome</keyword>
<evidence type="ECO:0000313" key="2">
    <source>
        <dbReference type="Proteomes" id="UP000541347"/>
    </source>
</evidence>
<name>A0ABW9ZID6_9HYPH</name>
<accession>A0ABW9ZID6</accession>
<dbReference type="EMBL" id="JAABLP010000003">
    <property type="protein sequence ID" value="NBN64156.1"/>
    <property type="molecule type" value="Genomic_DNA"/>
</dbReference>
<dbReference type="Proteomes" id="UP000541347">
    <property type="component" value="Unassembled WGS sequence"/>
</dbReference>
<evidence type="ECO:0000313" key="1">
    <source>
        <dbReference type="EMBL" id="NBN64156.1"/>
    </source>
</evidence>
<sequence length="168" mass="18775">MAADPASNDTGSVELARRVSIEIRMTAAGSRIAGLFCVWGRTMAGRRDDRSAEAAEYRRWYNTARWRRRRAAQLEASPVCEFCLKRGIVNDGSRQMDGSVQTNPRRRFLVADHIVAHRGNPELFWAGALQTLCPDHHDSVKQAEEVRGYSTEVGIDGWPVDPRHPASG</sequence>
<protein>
    <recommendedName>
        <fullName evidence="3">HNH endonuclease</fullName>
    </recommendedName>
</protein>